<evidence type="ECO:0000313" key="2">
    <source>
        <dbReference type="Proteomes" id="UP001392318"/>
    </source>
</evidence>
<dbReference type="Proteomes" id="UP001392318">
    <property type="component" value="Unassembled WGS sequence"/>
</dbReference>
<proteinExistence type="predicted"/>
<comment type="caution">
    <text evidence="1">The sequence shown here is derived from an EMBL/GenBank/DDBJ whole genome shotgun (WGS) entry which is preliminary data.</text>
</comment>
<evidence type="ECO:0000313" key="1">
    <source>
        <dbReference type="EMBL" id="MEM5405613.1"/>
    </source>
</evidence>
<dbReference type="EMBL" id="JAYMRU010000044">
    <property type="protein sequence ID" value="MEM5405613.1"/>
    <property type="molecule type" value="Genomic_DNA"/>
</dbReference>
<name>A0ACC6RVP6_9BURK</name>
<gene>
    <name evidence="1" type="ORF">VSR83_37410</name>
</gene>
<keyword evidence="2" id="KW-1185">Reference proteome</keyword>
<accession>A0ACC6RVP6</accession>
<protein>
    <submittedName>
        <fullName evidence="1">Uncharacterized protein</fullName>
    </submittedName>
</protein>
<sequence length="86" mass="9724">MQNLHMHKILELVKRMRCESADFIVGRSGNADCNKPDIEQQPILSVTTREKLAQTGRVHIDAYDSQSAGDKRTAMTKRQPLSSTRL</sequence>
<reference evidence="1" key="1">
    <citation type="submission" date="2024-01" db="EMBL/GenBank/DDBJ databases">
        <title>The diversity of rhizobia nodulating Mimosa spp. in eleven states of Brazil covering several biomes is determined by host plant, location, and edaphic factors.</title>
        <authorList>
            <person name="Rouws L."/>
            <person name="Barauna A."/>
            <person name="Beukes C."/>
            <person name="De Faria S.M."/>
            <person name="Gross E."/>
            <person name="Dos Reis Junior F.B."/>
            <person name="Simon M."/>
            <person name="Maluk M."/>
            <person name="Odee D.W."/>
            <person name="Kenicer G."/>
            <person name="Young J.P.W."/>
            <person name="Reis V.M."/>
            <person name="Zilli J."/>
            <person name="James E.K."/>
        </authorList>
    </citation>
    <scope>NUCLEOTIDE SEQUENCE</scope>
    <source>
        <strain evidence="1">JPY452</strain>
    </source>
</reference>
<organism evidence="1 2">
    <name type="scientific">Paraburkholderia unamae</name>
    <dbReference type="NCBI Taxonomy" id="219649"/>
    <lineage>
        <taxon>Bacteria</taxon>
        <taxon>Pseudomonadati</taxon>
        <taxon>Pseudomonadota</taxon>
        <taxon>Betaproteobacteria</taxon>
        <taxon>Burkholderiales</taxon>
        <taxon>Burkholderiaceae</taxon>
        <taxon>Paraburkholderia</taxon>
    </lineage>
</organism>